<dbReference type="GO" id="GO:0008270">
    <property type="term" value="F:zinc ion binding"/>
    <property type="evidence" value="ECO:0007669"/>
    <property type="project" value="UniProtKB-KW"/>
</dbReference>
<evidence type="ECO:0000313" key="6">
    <source>
        <dbReference type="Proteomes" id="UP000535491"/>
    </source>
</evidence>
<comment type="caution">
    <text evidence="5">The sequence shown here is derived from an EMBL/GenBank/DDBJ whole genome shotgun (WGS) entry which is preliminary data.</text>
</comment>
<dbReference type="Proteomes" id="UP000535491">
    <property type="component" value="Unassembled WGS sequence"/>
</dbReference>
<dbReference type="InterPro" id="IPR016694">
    <property type="entry name" value="UCP017292"/>
</dbReference>
<name>A0A7W1WNM4_9BACL</name>
<dbReference type="PROSITE" id="PS51266">
    <property type="entry name" value="ZF_CHY"/>
    <property type="match status" value="1"/>
</dbReference>
<dbReference type="InterPro" id="IPR037274">
    <property type="entry name" value="Znf_CHY_sf"/>
</dbReference>
<organism evidence="5 6">
    <name type="scientific">Paenactinomyces guangxiensis</name>
    <dbReference type="NCBI Taxonomy" id="1490290"/>
    <lineage>
        <taxon>Bacteria</taxon>
        <taxon>Bacillati</taxon>
        <taxon>Bacillota</taxon>
        <taxon>Bacilli</taxon>
        <taxon>Bacillales</taxon>
        <taxon>Thermoactinomycetaceae</taxon>
        <taxon>Paenactinomyces</taxon>
    </lineage>
</organism>
<keyword evidence="2" id="KW-0863">Zinc-finger</keyword>
<protein>
    <recommendedName>
        <fullName evidence="4">CHY-type domain-containing protein</fullName>
    </recommendedName>
</protein>
<dbReference type="GO" id="GO:0045041">
    <property type="term" value="P:protein import into mitochondrial intermembrane space"/>
    <property type="evidence" value="ECO:0007669"/>
    <property type="project" value="TreeGrafter"/>
</dbReference>
<evidence type="ECO:0000256" key="2">
    <source>
        <dbReference type="ARBA" id="ARBA00022771"/>
    </source>
</evidence>
<evidence type="ECO:0000256" key="3">
    <source>
        <dbReference type="ARBA" id="ARBA00022833"/>
    </source>
</evidence>
<dbReference type="PIRSF" id="PIRSF017292">
    <property type="entry name" value="UCP017292_Znf_CHY"/>
    <property type="match status" value="1"/>
</dbReference>
<feature type="domain" description="CHY-type" evidence="4">
    <location>
        <begin position="11"/>
        <end position="92"/>
    </location>
</feature>
<reference evidence="5 6" key="1">
    <citation type="submission" date="2020-07" db="EMBL/GenBank/DDBJ databases">
        <authorList>
            <person name="Feng H."/>
        </authorList>
    </citation>
    <scope>NUCLEOTIDE SEQUENCE [LARGE SCALE GENOMIC DNA]</scope>
    <source>
        <strain evidence="6">s-10</strain>
    </source>
</reference>
<dbReference type="AlphaFoldDB" id="A0A7W1WNM4"/>
<dbReference type="SUPFAM" id="SSF161219">
    <property type="entry name" value="CHY zinc finger-like"/>
    <property type="match status" value="1"/>
</dbReference>
<gene>
    <name evidence="5" type="ORF">H1191_02715</name>
</gene>
<proteinExistence type="predicted"/>
<evidence type="ECO:0000313" key="5">
    <source>
        <dbReference type="EMBL" id="MBA4493225.1"/>
    </source>
</evidence>
<keyword evidence="6" id="KW-1185">Reference proteome</keyword>
<accession>A0A7W1WNM4</accession>
<dbReference type="RefSeq" id="WP_181750424.1">
    <property type="nucleotide sequence ID" value="NZ_JACEIQ010000001.1"/>
</dbReference>
<sequence>MTKKISIYGKPIDNQTRCIHYATDLDIIAIRFACCGRYYPCHACHEETAGHSAIPWPKSRFAEKAVLCGACNTELSINQYLSCGYKCPACGAGFNPGCQLHADLYFEVE</sequence>
<dbReference type="PANTHER" id="PTHR28082:SF1">
    <property type="entry name" value="HELPER OF TIM PROTEIN 13"/>
    <property type="match status" value="1"/>
</dbReference>
<dbReference type="EMBL" id="JACEIQ010000001">
    <property type="protein sequence ID" value="MBA4493225.1"/>
    <property type="molecule type" value="Genomic_DNA"/>
</dbReference>
<evidence type="ECO:0000259" key="4">
    <source>
        <dbReference type="PROSITE" id="PS51266"/>
    </source>
</evidence>
<dbReference type="InterPro" id="IPR008913">
    <property type="entry name" value="Znf_CHY"/>
</dbReference>
<keyword evidence="3" id="KW-0862">Zinc</keyword>
<evidence type="ECO:0000256" key="1">
    <source>
        <dbReference type="ARBA" id="ARBA00022723"/>
    </source>
</evidence>
<dbReference type="PANTHER" id="PTHR28082">
    <property type="entry name" value="ZINC FINGER PROTEIN"/>
    <property type="match status" value="1"/>
</dbReference>
<dbReference type="Pfam" id="PF05495">
    <property type="entry name" value="zf-CHY"/>
    <property type="match status" value="1"/>
</dbReference>
<keyword evidence="1" id="KW-0479">Metal-binding</keyword>
<dbReference type="InterPro" id="IPR052604">
    <property type="entry name" value="Mito_Tim_assembly_helper"/>
</dbReference>